<dbReference type="Pfam" id="PF12796">
    <property type="entry name" value="Ank_2"/>
    <property type="match status" value="1"/>
</dbReference>
<dbReference type="EMBL" id="MK072133">
    <property type="protein sequence ID" value="AYV79083.1"/>
    <property type="molecule type" value="Genomic_DNA"/>
</dbReference>
<evidence type="ECO:0000313" key="3">
    <source>
        <dbReference type="EMBL" id="AYV79083.1"/>
    </source>
</evidence>
<dbReference type="PANTHER" id="PTHR24189:SF50">
    <property type="entry name" value="ANKYRIN REPEAT AND SOCS BOX PROTEIN 2"/>
    <property type="match status" value="1"/>
</dbReference>
<dbReference type="PROSITE" id="PS50297">
    <property type="entry name" value="ANK_REP_REGION"/>
    <property type="match status" value="1"/>
</dbReference>
<gene>
    <name evidence="3" type="ORF">Faunusvirus2_30</name>
</gene>
<evidence type="ECO:0000256" key="2">
    <source>
        <dbReference type="ARBA" id="ARBA00023043"/>
    </source>
</evidence>
<keyword evidence="2" id="KW-0040">ANK repeat</keyword>
<reference evidence="3" key="1">
    <citation type="submission" date="2018-10" db="EMBL/GenBank/DDBJ databases">
        <title>Hidden diversity of soil giant viruses.</title>
        <authorList>
            <person name="Schulz F."/>
            <person name="Alteio L."/>
            <person name="Goudeau D."/>
            <person name="Ryan E.M."/>
            <person name="Malmstrom R.R."/>
            <person name="Blanchard J."/>
            <person name="Woyke T."/>
        </authorList>
    </citation>
    <scope>NUCLEOTIDE SEQUENCE</scope>
    <source>
        <strain evidence="3">FNV1</strain>
    </source>
</reference>
<keyword evidence="1" id="KW-0677">Repeat</keyword>
<dbReference type="InterPro" id="IPR036770">
    <property type="entry name" value="Ankyrin_rpt-contain_sf"/>
</dbReference>
<dbReference type="InterPro" id="IPR002110">
    <property type="entry name" value="Ankyrin_rpt"/>
</dbReference>
<organism evidence="3">
    <name type="scientific">Faunusvirus sp</name>
    <dbReference type="NCBI Taxonomy" id="2487766"/>
    <lineage>
        <taxon>Viruses</taxon>
        <taxon>Varidnaviria</taxon>
        <taxon>Bamfordvirae</taxon>
        <taxon>Nucleocytoviricota</taxon>
        <taxon>Megaviricetes</taxon>
        <taxon>Imitervirales</taxon>
        <taxon>Mimiviridae</taxon>
    </lineage>
</organism>
<protein>
    <submittedName>
        <fullName evidence="3">Uncharacterized protein</fullName>
    </submittedName>
</protein>
<dbReference type="PROSITE" id="PS50088">
    <property type="entry name" value="ANK_REPEAT"/>
    <property type="match status" value="2"/>
</dbReference>
<dbReference type="SUPFAM" id="SSF48403">
    <property type="entry name" value="Ankyrin repeat"/>
    <property type="match status" value="1"/>
</dbReference>
<proteinExistence type="predicted"/>
<accession>A0A3G4ZZS9</accession>
<dbReference type="SMART" id="SM00248">
    <property type="entry name" value="ANK"/>
    <property type="match status" value="3"/>
</dbReference>
<name>A0A3G4ZZS9_9VIRU</name>
<dbReference type="Gene3D" id="1.25.40.20">
    <property type="entry name" value="Ankyrin repeat-containing domain"/>
    <property type="match status" value="1"/>
</dbReference>
<dbReference type="InterPro" id="IPR050745">
    <property type="entry name" value="Multifunctional_regulatory"/>
</dbReference>
<evidence type="ECO:0000256" key="1">
    <source>
        <dbReference type="ARBA" id="ARBA00022737"/>
    </source>
</evidence>
<dbReference type="PANTHER" id="PTHR24189">
    <property type="entry name" value="MYOTROPHIN"/>
    <property type="match status" value="1"/>
</dbReference>
<sequence length="203" mass="23306">MTAIARNHAHTFIDLLYNDVDPINETAAIKYIDEYNDFYNTKINPWWSPLTYACNYGHEQVAFKLMDVGADINLITDKWTPLMFACYKSNVKIALELIRRGANINVKTNDKNSAIILSCVKRNQSMVIMLIDAGAEFVDIIDNHIIGYYNRKVMKYIRDKYRLCILAVIDAEHTDTTVDNAMAACFRTTYAVELIDIISEFII</sequence>